<keyword evidence="2" id="KW-0456">Lyase</keyword>
<accession>A0ABW1YTW8</accession>
<dbReference type="PIRSF" id="PIRSF009264">
    <property type="entry name" value="TagBP_ald_AgaZ"/>
    <property type="match status" value="1"/>
</dbReference>
<dbReference type="EMBL" id="JBHSVR010000001">
    <property type="protein sequence ID" value="MFC6634854.1"/>
    <property type="molecule type" value="Genomic_DNA"/>
</dbReference>
<evidence type="ECO:0000313" key="2">
    <source>
        <dbReference type="EMBL" id="MFC6634854.1"/>
    </source>
</evidence>
<dbReference type="Pfam" id="PF08013">
    <property type="entry name" value="GatZ_KbaZ-like"/>
    <property type="match status" value="1"/>
</dbReference>
<dbReference type="Gene3D" id="1.10.400.20">
    <property type="entry name" value="putative tagatose 6-phosphate kinase domain like"/>
    <property type="match status" value="1"/>
</dbReference>
<proteinExistence type="predicted"/>
<comment type="caution">
    <text evidence="2">The sequence shown here is derived from an EMBL/GenBank/DDBJ whole genome shotgun (WGS) entry which is preliminary data.</text>
</comment>
<dbReference type="Proteomes" id="UP001596425">
    <property type="component" value="Unassembled WGS sequence"/>
</dbReference>
<dbReference type="InterPro" id="IPR050303">
    <property type="entry name" value="GatZ_KbaZ_carbometab"/>
</dbReference>
<dbReference type="NCBIfam" id="TIGR02810">
    <property type="entry name" value="agaZ_gatZ"/>
    <property type="match status" value="1"/>
</dbReference>
<dbReference type="RefSeq" id="WP_193191306.1">
    <property type="nucleotide sequence ID" value="NZ_JACZFR010000017.1"/>
</dbReference>
<dbReference type="PANTHER" id="PTHR32502:SF2">
    <property type="entry name" value="D-TAGATOSE-1,6-BISPHOSPHATE ALDOLASE SUBUNIT KBAZ"/>
    <property type="match status" value="1"/>
</dbReference>
<dbReference type="InterPro" id="IPR013785">
    <property type="entry name" value="Aldolase_TIM"/>
</dbReference>
<dbReference type="InterPro" id="IPR012062">
    <property type="entry name" value="GatZ/KbaZ-like"/>
</dbReference>
<dbReference type="SUPFAM" id="SSF51569">
    <property type="entry name" value="Aldolase"/>
    <property type="match status" value="1"/>
</dbReference>
<dbReference type="Gene3D" id="3.20.20.70">
    <property type="entry name" value="Aldolase class I"/>
    <property type="match status" value="1"/>
</dbReference>
<dbReference type="EC" id="4.1.2.40" evidence="2"/>
<gene>
    <name evidence="2" type="ORF">ACFQBM_16320</name>
</gene>
<dbReference type="PANTHER" id="PTHR32502">
    <property type="entry name" value="N-ACETYLGALACTOSAMINE PERMEASE II COMPONENT-RELATED"/>
    <property type="match status" value="1"/>
</dbReference>
<organism evidence="2 3">
    <name type="scientific">Microbulbifer taiwanensis</name>
    <dbReference type="NCBI Taxonomy" id="986746"/>
    <lineage>
        <taxon>Bacteria</taxon>
        <taxon>Pseudomonadati</taxon>
        <taxon>Pseudomonadota</taxon>
        <taxon>Gammaproteobacteria</taxon>
        <taxon>Cellvibrionales</taxon>
        <taxon>Microbulbiferaceae</taxon>
        <taxon>Microbulbifer</taxon>
    </lineage>
</organism>
<sequence>MLQELIAANLGGQPQGIYAVCSAHGLVLEAAMEQALADGTPLLIEATANQVNQFGGYTGMQPADFFDYVMTLADRVGLAASRILLGGDHLGPVCWQAEAAETAMAKAGDLIDAYVTAGFSKIHLDCSMPCADDQLPLADETIAARAADLCRVAEQAARHCGDNRDIVYIIGTEVPPPGGARETIAELEVTDPAHARNTIELHRAAFERLGLTDAWQRVVGLVVQPGVEFDHTSVIDYQPARAVKLKSLAEEAGGIAFEAHSTDYQTRNHYRQLVRDHFAILKVGPQLTFALREALFALSHIEEELPGIAQKSRLRETCEQRMQDEPKYWQSFYEVTEEQRPLYRRYSYSDRIRYYWPDAEVQRASARLFDNLSGNPLPLPLVSQYFPEEYREIREGRLANEPRALVKARIRKVTADYAHACWKQ</sequence>
<protein>
    <submittedName>
        <fullName evidence="2">D-tagatose-bisphosphate aldolase, class II, non-catalytic subunit</fullName>
        <ecNumber evidence="2">4.1.2.40</ecNumber>
    </submittedName>
</protein>
<keyword evidence="3" id="KW-1185">Reference proteome</keyword>
<evidence type="ECO:0000256" key="1">
    <source>
        <dbReference type="ARBA" id="ARBA00005191"/>
    </source>
</evidence>
<name>A0ABW1YTW8_9GAMM</name>
<reference evidence="3" key="1">
    <citation type="journal article" date="2019" name="Int. J. Syst. Evol. Microbiol.">
        <title>The Global Catalogue of Microorganisms (GCM) 10K type strain sequencing project: providing services to taxonomists for standard genome sequencing and annotation.</title>
        <authorList>
            <consortium name="The Broad Institute Genomics Platform"/>
            <consortium name="The Broad Institute Genome Sequencing Center for Infectious Disease"/>
            <person name="Wu L."/>
            <person name="Ma J."/>
        </authorList>
    </citation>
    <scope>NUCLEOTIDE SEQUENCE [LARGE SCALE GENOMIC DNA]</scope>
    <source>
        <strain evidence="3">CGMCC 1.13718</strain>
    </source>
</reference>
<comment type="pathway">
    <text evidence="1">Carbohydrate metabolism; D-tagatose 6-phosphate degradation; D-glyceraldehyde 3-phosphate and glycerone phosphate from D-tagatose 6-phosphate: step 2/2.</text>
</comment>
<dbReference type="GO" id="GO:0009025">
    <property type="term" value="F:tagatose-bisphosphate aldolase activity"/>
    <property type="evidence" value="ECO:0007669"/>
    <property type="project" value="UniProtKB-EC"/>
</dbReference>
<evidence type="ECO:0000313" key="3">
    <source>
        <dbReference type="Proteomes" id="UP001596425"/>
    </source>
</evidence>